<organism evidence="3 4">
    <name type="scientific">Halocatena pleomorpha</name>
    <dbReference type="NCBI Taxonomy" id="1785090"/>
    <lineage>
        <taxon>Archaea</taxon>
        <taxon>Methanobacteriati</taxon>
        <taxon>Methanobacteriota</taxon>
        <taxon>Stenosarchaea group</taxon>
        <taxon>Halobacteria</taxon>
        <taxon>Halobacteriales</taxon>
        <taxon>Natronomonadaceae</taxon>
        <taxon>Halocatena</taxon>
    </lineage>
</organism>
<feature type="compositionally biased region" description="Acidic residues" evidence="1">
    <location>
        <begin position="196"/>
        <end position="209"/>
    </location>
</feature>
<proteinExistence type="predicted"/>
<evidence type="ECO:0000313" key="3">
    <source>
        <dbReference type="EMBL" id="RRJ27821.1"/>
    </source>
</evidence>
<gene>
    <name evidence="3" type="ORF">EIK79_17210</name>
</gene>
<sequence length="273" mass="29473">MIRIELDRIHLELLLLAALIAAFAGAVFEPTVRYGVNVVPLVALVVVGMIGLIVLIHRRFTAGDRNRVRGMVWLALLGALLGATVSSVVVGTARSMALAAAGVGAMFFALGTQFSIVIKSREAAARDALTEILDEENVFVASEQARANGTTDDRQTDFESTTESTRVSRTVSSAFRDNGSESDGTETSRSESRRDDDDDNDGDDVETDEQEVKADETDEATESDDEQTDESEDERDIEQTDDPGSEHWAQSTAEDSGPIPVIRSIASTESSEE</sequence>
<dbReference type="EMBL" id="RRCH01000046">
    <property type="protein sequence ID" value="RRJ27821.1"/>
    <property type="molecule type" value="Genomic_DNA"/>
</dbReference>
<feature type="transmembrane region" description="Helical" evidence="2">
    <location>
        <begin position="9"/>
        <end position="28"/>
    </location>
</feature>
<feature type="transmembrane region" description="Helical" evidence="2">
    <location>
        <begin position="96"/>
        <end position="118"/>
    </location>
</feature>
<reference evidence="3 4" key="1">
    <citation type="submission" date="2018-11" db="EMBL/GenBank/DDBJ databases">
        <title>Taxonoimc description of Halomarina strain SPP-AMP-1.</title>
        <authorList>
            <person name="Pal Y."/>
            <person name="Srinivasana K."/>
            <person name="Verma A."/>
            <person name="Kumar P."/>
        </authorList>
    </citation>
    <scope>NUCLEOTIDE SEQUENCE [LARGE SCALE GENOMIC DNA]</scope>
    <source>
        <strain evidence="3 4">SPP-AMP-1</strain>
    </source>
</reference>
<keyword evidence="2" id="KW-0812">Transmembrane</keyword>
<feature type="transmembrane region" description="Helical" evidence="2">
    <location>
        <begin position="68"/>
        <end position="90"/>
    </location>
</feature>
<feature type="region of interest" description="Disordered" evidence="1">
    <location>
        <begin position="143"/>
        <end position="273"/>
    </location>
</feature>
<keyword evidence="4" id="KW-1185">Reference proteome</keyword>
<dbReference type="Proteomes" id="UP000282322">
    <property type="component" value="Unassembled WGS sequence"/>
</dbReference>
<keyword evidence="2" id="KW-1133">Transmembrane helix</keyword>
<comment type="caution">
    <text evidence="3">The sequence shown here is derived from an EMBL/GenBank/DDBJ whole genome shotgun (WGS) entry which is preliminary data.</text>
</comment>
<feature type="compositionally biased region" description="Low complexity" evidence="1">
    <location>
        <begin position="159"/>
        <end position="173"/>
    </location>
</feature>
<evidence type="ECO:0000256" key="2">
    <source>
        <dbReference type="SAM" id="Phobius"/>
    </source>
</evidence>
<name>A0A3P3R2W6_9EURY</name>
<feature type="compositionally biased region" description="Basic and acidic residues" evidence="1">
    <location>
        <begin position="186"/>
        <end position="195"/>
    </location>
</feature>
<dbReference type="AlphaFoldDB" id="A0A3P3R2W6"/>
<protein>
    <submittedName>
        <fullName evidence="3">Uncharacterized protein</fullName>
    </submittedName>
</protein>
<feature type="compositionally biased region" description="Acidic residues" evidence="1">
    <location>
        <begin position="216"/>
        <end position="243"/>
    </location>
</feature>
<feature type="transmembrane region" description="Helical" evidence="2">
    <location>
        <begin position="34"/>
        <end position="56"/>
    </location>
</feature>
<evidence type="ECO:0000313" key="4">
    <source>
        <dbReference type="Proteomes" id="UP000282322"/>
    </source>
</evidence>
<evidence type="ECO:0000256" key="1">
    <source>
        <dbReference type="SAM" id="MobiDB-lite"/>
    </source>
</evidence>
<accession>A0A3P3R2W6</accession>
<dbReference type="RefSeq" id="WP_124956943.1">
    <property type="nucleotide sequence ID" value="NZ_RRCH01000046.1"/>
</dbReference>
<keyword evidence="2" id="KW-0472">Membrane</keyword>